<dbReference type="Proteomes" id="UP000824156">
    <property type="component" value="Unassembled WGS sequence"/>
</dbReference>
<dbReference type="Pfam" id="PF12784">
    <property type="entry name" value="PDDEXK_2"/>
    <property type="match status" value="1"/>
</dbReference>
<accession>A0A9D2AZQ3</accession>
<dbReference type="EMBL" id="DXEZ01000347">
    <property type="protein sequence ID" value="HIX55810.1"/>
    <property type="molecule type" value="Genomic_DNA"/>
</dbReference>
<dbReference type="AlphaFoldDB" id="A0A9D2AZQ3"/>
<reference evidence="1" key="2">
    <citation type="submission" date="2021-04" db="EMBL/GenBank/DDBJ databases">
        <authorList>
            <person name="Gilroy R."/>
        </authorList>
    </citation>
    <scope>NUCLEOTIDE SEQUENCE</scope>
    <source>
        <strain evidence="1">1719</strain>
    </source>
</reference>
<organism evidence="1 2">
    <name type="scientific">Candidatus Sphingobacterium stercoripullorum</name>
    <dbReference type="NCBI Taxonomy" id="2838759"/>
    <lineage>
        <taxon>Bacteria</taxon>
        <taxon>Pseudomonadati</taxon>
        <taxon>Bacteroidota</taxon>
        <taxon>Sphingobacteriia</taxon>
        <taxon>Sphingobacteriales</taxon>
        <taxon>Sphingobacteriaceae</taxon>
        <taxon>Sphingobacterium</taxon>
    </lineage>
</organism>
<gene>
    <name evidence="1" type="ORF">H9853_12385</name>
</gene>
<sequence>DREVSAKRAYVVVFMYMVHLVGSEDKTKYIHDICLKYRDDSMVFSNGLGFYFIELTNFNKKEFELENDLDRWLYYLKNMHKLDGPPNPLIEFVQEIFRNKNS</sequence>
<reference evidence="1" key="1">
    <citation type="journal article" date="2021" name="PeerJ">
        <title>Extensive microbial diversity within the chicken gut microbiome revealed by metagenomics and culture.</title>
        <authorList>
            <person name="Gilroy R."/>
            <person name="Ravi A."/>
            <person name="Getino M."/>
            <person name="Pursley I."/>
            <person name="Horton D.L."/>
            <person name="Alikhan N.F."/>
            <person name="Baker D."/>
            <person name="Gharbi K."/>
            <person name="Hall N."/>
            <person name="Watson M."/>
            <person name="Adriaenssens E.M."/>
            <person name="Foster-Nyarko E."/>
            <person name="Jarju S."/>
            <person name="Secka A."/>
            <person name="Antonio M."/>
            <person name="Oren A."/>
            <person name="Chaudhuri R.R."/>
            <person name="La Ragione R."/>
            <person name="Hildebrand F."/>
            <person name="Pallen M.J."/>
        </authorList>
    </citation>
    <scope>NUCLEOTIDE SEQUENCE</scope>
    <source>
        <strain evidence="1">1719</strain>
    </source>
</reference>
<proteinExistence type="predicted"/>
<comment type="caution">
    <text evidence="1">The sequence shown here is derived from an EMBL/GenBank/DDBJ whole genome shotgun (WGS) entry which is preliminary data.</text>
</comment>
<evidence type="ECO:0000313" key="2">
    <source>
        <dbReference type="Proteomes" id="UP000824156"/>
    </source>
</evidence>
<evidence type="ECO:0000313" key="1">
    <source>
        <dbReference type="EMBL" id="HIX55810.1"/>
    </source>
</evidence>
<protein>
    <submittedName>
        <fullName evidence="1">Rpn family recombination-promoting nuclease/putative transposase</fullName>
    </submittedName>
</protein>
<feature type="non-terminal residue" evidence="1">
    <location>
        <position position="1"/>
    </location>
</feature>
<name>A0A9D2AZQ3_9SPHI</name>